<evidence type="ECO:0000259" key="9">
    <source>
        <dbReference type="Pfam" id="PF21317"/>
    </source>
</evidence>
<keyword evidence="7" id="KW-0732">Signal</keyword>
<evidence type="ECO:0000256" key="1">
    <source>
        <dbReference type="ARBA" id="ARBA00009809"/>
    </source>
</evidence>
<dbReference type="PANTHER" id="PTHR23421">
    <property type="entry name" value="BETA-GALACTOSIDASE RELATED"/>
    <property type="match status" value="1"/>
</dbReference>
<dbReference type="Gene3D" id="3.20.20.80">
    <property type="entry name" value="Glycosidases"/>
    <property type="match status" value="1"/>
</dbReference>
<feature type="active site" description="Proton donor" evidence="4">
    <location>
        <position position="208"/>
    </location>
</feature>
<dbReference type="FunFam" id="2.60.120.260:FF:000049">
    <property type="entry name" value="Beta-galactosidase"/>
    <property type="match status" value="1"/>
</dbReference>
<dbReference type="GO" id="GO:0005975">
    <property type="term" value="P:carbohydrate metabolic process"/>
    <property type="evidence" value="ECO:0007669"/>
    <property type="project" value="InterPro"/>
</dbReference>
<feature type="chain" id="PRO_5013324254" description="Beta-galactosidase" evidence="7">
    <location>
        <begin position="19"/>
        <end position="669"/>
    </location>
</feature>
<comment type="similarity">
    <text evidence="1 6">Belongs to the glycosyl hydrolase 35 family.</text>
</comment>
<dbReference type="Gene3D" id="2.60.120.260">
    <property type="entry name" value="Galactose-binding domain-like"/>
    <property type="match status" value="2"/>
</dbReference>
<dbReference type="FunFam" id="3.20.20.80:FF:000115">
    <property type="entry name" value="Beta-galactosidase"/>
    <property type="match status" value="1"/>
</dbReference>
<evidence type="ECO:0000313" key="11">
    <source>
        <dbReference type="EMBL" id="OWF49561.1"/>
    </source>
</evidence>
<dbReference type="InterPro" id="IPR017853">
    <property type="entry name" value="GH"/>
</dbReference>
<evidence type="ECO:0000259" key="10">
    <source>
        <dbReference type="Pfam" id="PF21467"/>
    </source>
</evidence>
<evidence type="ECO:0000256" key="7">
    <source>
        <dbReference type="SAM" id="SignalP"/>
    </source>
</evidence>
<keyword evidence="12" id="KW-1185">Reference proteome</keyword>
<dbReference type="InterPro" id="IPR031330">
    <property type="entry name" value="Gly_Hdrlase_35_cat"/>
</dbReference>
<dbReference type="SUPFAM" id="SSF51445">
    <property type="entry name" value="(Trans)glycosidases"/>
    <property type="match status" value="1"/>
</dbReference>
<dbReference type="EMBL" id="NEDP02003085">
    <property type="protein sequence ID" value="OWF49561.1"/>
    <property type="molecule type" value="Genomic_DNA"/>
</dbReference>
<dbReference type="AlphaFoldDB" id="A0A210QLL2"/>
<dbReference type="SUPFAM" id="SSF49785">
    <property type="entry name" value="Galactose-binding domain-like"/>
    <property type="match status" value="1"/>
</dbReference>
<dbReference type="OrthoDB" id="6084135at2759"/>
<feature type="domain" description="Glycoside hydrolase 35 catalytic" evidence="8">
    <location>
        <begin position="60"/>
        <end position="381"/>
    </location>
</feature>
<evidence type="ECO:0000256" key="2">
    <source>
        <dbReference type="ARBA" id="ARBA00022801"/>
    </source>
</evidence>
<evidence type="ECO:0000259" key="8">
    <source>
        <dbReference type="Pfam" id="PF01301"/>
    </source>
</evidence>
<evidence type="ECO:0000256" key="5">
    <source>
        <dbReference type="RuleBase" id="RU000675"/>
    </source>
</evidence>
<evidence type="ECO:0000256" key="6">
    <source>
        <dbReference type="RuleBase" id="RU003679"/>
    </source>
</evidence>
<accession>A0A210QLL2</accession>
<dbReference type="GO" id="GO:0004565">
    <property type="term" value="F:beta-galactosidase activity"/>
    <property type="evidence" value="ECO:0007669"/>
    <property type="project" value="UniProtKB-EC"/>
</dbReference>
<dbReference type="PROSITE" id="PS01182">
    <property type="entry name" value="GLYCOSYL_HYDROL_F35"/>
    <property type="match status" value="1"/>
</dbReference>
<keyword evidence="3 5" id="KW-0326">Glycosidase</keyword>
<feature type="domain" description="Beta-galactosidase galactose-binding" evidence="10">
    <location>
        <begin position="583"/>
        <end position="642"/>
    </location>
</feature>
<comment type="caution">
    <text evidence="11">The sequence shown here is derived from an EMBL/GenBank/DDBJ whole genome shotgun (WGS) entry which is preliminary data.</text>
</comment>
<organism evidence="11 12">
    <name type="scientific">Mizuhopecten yessoensis</name>
    <name type="common">Japanese scallop</name>
    <name type="synonym">Patinopecten yessoensis</name>
    <dbReference type="NCBI Taxonomy" id="6573"/>
    <lineage>
        <taxon>Eukaryota</taxon>
        <taxon>Metazoa</taxon>
        <taxon>Spiralia</taxon>
        <taxon>Lophotrochozoa</taxon>
        <taxon>Mollusca</taxon>
        <taxon>Bivalvia</taxon>
        <taxon>Autobranchia</taxon>
        <taxon>Pteriomorphia</taxon>
        <taxon>Pectinida</taxon>
        <taxon>Pectinoidea</taxon>
        <taxon>Pectinidae</taxon>
        <taxon>Mizuhopecten</taxon>
    </lineage>
</organism>
<dbReference type="InterPro" id="IPR048912">
    <property type="entry name" value="BetaGal1-like_ABD1"/>
</dbReference>
<dbReference type="Pfam" id="PF21467">
    <property type="entry name" value="BetaGal_gal-bd"/>
    <property type="match status" value="1"/>
</dbReference>
<dbReference type="Proteomes" id="UP000242188">
    <property type="component" value="Unassembled WGS sequence"/>
</dbReference>
<dbReference type="InterPro" id="IPR048913">
    <property type="entry name" value="BetaGal_gal-bd"/>
</dbReference>
<feature type="active site" description="Nucleophile" evidence="4">
    <location>
        <position position="290"/>
    </location>
</feature>
<keyword evidence="2 5" id="KW-0378">Hydrolase</keyword>
<feature type="domain" description="Beta-galactosidase 1-like first all-beta" evidence="9">
    <location>
        <begin position="447"/>
        <end position="557"/>
    </location>
</feature>
<dbReference type="Pfam" id="PF01301">
    <property type="entry name" value="Glyco_hydro_35"/>
    <property type="match status" value="1"/>
</dbReference>
<dbReference type="PRINTS" id="PR00742">
    <property type="entry name" value="GLHYDRLASE35"/>
</dbReference>
<comment type="catalytic activity">
    <reaction evidence="5">
        <text>Hydrolysis of terminal non-reducing beta-D-galactose residues in beta-D-galactosides.</text>
        <dbReference type="EC" id="3.2.1.23"/>
    </reaction>
</comment>
<protein>
    <recommendedName>
        <fullName evidence="5">Beta-galactosidase</fullName>
        <ecNumber evidence="5">3.2.1.23</ecNumber>
    </recommendedName>
</protein>
<dbReference type="Pfam" id="PF21317">
    <property type="entry name" value="BetaGal_ABD_1"/>
    <property type="match status" value="1"/>
</dbReference>
<proteinExistence type="inferred from homology"/>
<evidence type="ECO:0000256" key="4">
    <source>
        <dbReference type="PIRSR" id="PIRSR006336-1"/>
    </source>
</evidence>
<evidence type="ECO:0000256" key="3">
    <source>
        <dbReference type="ARBA" id="ARBA00023295"/>
    </source>
</evidence>
<dbReference type="InterPro" id="IPR019801">
    <property type="entry name" value="Glyco_hydro_35_CS"/>
</dbReference>
<dbReference type="EC" id="3.2.1.23" evidence="5"/>
<dbReference type="PIRSF" id="PIRSF006336">
    <property type="entry name" value="B-gal"/>
    <property type="match status" value="1"/>
</dbReference>
<dbReference type="InterPro" id="IPR001944">
    <property type="entry name" value="Glycoside_Hdrlase_35"/>
</dbReference>
<feature type="signal peptide" evidence="7">
    <location>
        <begin position="1"/>
        <end position="18"/>
    </location>
</feature>
<gene>
    <name evidence="11" type="ORF">KP79_PYT23738</name>
</gene>
<sequence>MDWHFVLFVLSSIFCVQCEVNIPGVPNRRFLVPTEYPKATQAPNGLPYVSNASLSFRKRQFYLDGKPFQLLGGSIHYFRVLPEYWRDRLMKLKACGLNTVTIYVSWNLHEVYPGEFDFSGRLNLRQFIQLAHELGLYVSLRPGPYICAEWEFGGLPGWLLKDPHMVVRSNYPGYTRAVERFFTRLLQEVVDLQFSRGGPIIAIQVENEFGSYSDEVTHLAFLKQLLQKNGIVEMFFTSDGYVAYNMTGLDRAPFYKDALPTANFNDIHQGYGLFLMILRMSENFPLMVTEFWAGWFDYWGRGHNTVSVDVFSNTLKSILAVGASVNLYMFHGGTNFGFTNGANMEKDGYHSDVTSYDYDALVSEDGQLTPKYFAARNLIRTMSLSAQDNASLPDPPSTNRDGFLGPVKIQIQSYIALRELIGFVETPITSTSPVCMEDLVWKDNGYGQNFGYIYYTSRISHGGNLTFTGAPTDRNEIFVDDVTLAIHDVHDTNVTLHIPASSSNRQEMELGILVENRGRVNYALFSYNFLNEQRKGINSDILLDDQVIRHWKIYPMDFSDAFINRTLADGTWTTLGDINRSSPTLYRGRFDISSNKADTFLWMTDWCKGFVLINGFNLGRYWNVGPLMTLYVPGTLLKEGQNEILIFDQHCSHTSVQLRKTPVLSKDSL</sequence>
<evidence type="ECO:0000313" key="12">
    <source>
        <dbReference type="Proteomes" id="UP000242188"/>
    </source>
</evidence>
<name>A0A210QLL2_MIZYE</name>
<dbReference type="STRING" id="6573.A0A210QLL2"/>
<dbReference type="InterPro" id="IPR008979">
    <property type="entry name" value="Galactose-bd-like_sf"/>
</dbReference>
<reference evidence="11 12" key="1">
    <citation type="journal article" date="2017" name="Nat. Ecol. Evol.">
        <title>Scallop genome provides insights into evolution of bilaterian karyotype and development.</title>
        <authorList>
            <person name="Wang S."/>
            <person name="Zhang J."/>
            <person name="Jiao W."/>
            <person name="Li J."/>
            <person name="Xun X."/>
            <person name="Sun Y."/>
            <person name="Guo X."/>
            <person name="Huan P."/>
            <person name="Dong B."/>
            <person name="Zhang L."/>
            <person name="Hu X."/>
            <person name="Sun X."/>
            <person name="Wang J."/>
            <person name="Zhao C."/>
            <person name="Wang Y."/>
            <person name="Wang D."/>
            <person name="Huang X."/>
            <person name="Wang R."/>
            <person name="Lv J."/>
            <person name="Li Y."/>
            <person name="Zhang Z."/>
            <person name="Liu B."/>
            <person name="Lu W."/>
            <person name="Hui Y."/>
            <person name="Liang J."/>
            <person name="Zhou Z."/>
            <person name="Hou R."/>
            <person name="Li X."/>
            <person name="Liu Y."/>
            <person name="Li H."/>
            <person name="Ning X."/>
            <person name="Lin Y."/>
            <person name="Zhao L."/>
            <person name="Xing Q."/>
            <person name="Dou J."/>
            <person name="Li Y."/>
            <person name="Mao J."/>
            <person name="Guo H."/>
            <person name="Dou H."/>
            <person name="Li T."/>
            <person name="Mu C."/>
            <person name="Jiang W."/>
            <person name="Fu Q."/>
            <person name="Fu X."/>
            <person name="Miao Y."/>
            <person name="Liu J."/>
            <person name="Yu Q."/>
            <person name="Li R."/>
            <person name="Liao H."/>
            <person name="Li X."/>
            <person name="Kong Y."/>
            <person name="Jiang Z."/>
            <person name="Chourrout D."/>
            <person name="Li R."/>
            <person name="Bao Z."/>
        </authorList>
    </citation>
    <scope>NUCLEOTIDE SEQUENCE [LARGE SCALE GENOMIC DNA]</scope>
    <source>
        <strain evidence="11 12">PY_sf001</strain>
    </source>
</reference>
<dbReference type="InterPro" id="IPR026283">
    <property type="entry name" value="B-gal_1-like"/>
</dbReference>